<name>A0A1J5T0V5_9ZZZZ</name>
<feature type="transmembrane region" description="Helical" evidence="7">
    <location>
        <begin position="309"/>
        <end position="331"/>
    </location>
</feature>
<comment type="similarity">
    <text evidence="2">Belongs to the NrfD family.</text>
</comment>
<keyword evidence="4 7" id="KW-0812">Transmembrane</keyword>
<evidence type="ECO:0000256" key="6">
    <source>
        <dbReference type="ARBA" id="ARBA00023136"/>
    </source>
</evidence>
<accession>A0A1J5T0V5</accession>
<feature type="transmembrane region" description="Helical" evidence="7">
    <location>
        <begin position="52"/>
        <end position="77"/>
    </location>
</feature>
<feature type="transmembrane region" description="Helical" evidence="7">
    <location>
        <begin position="360"/>
        <end position="381"/>
    </location>
</feature>
<dbReference type="EMBL" id="MLJW01000011">
    <property type="protein sequence ID" value="OIR14497.1"/>
    <property type="molecule type" value="Genomic_DNA"/>
</dbReference>
<sequence>MADLYALRAKNRLYYVLLAIAGLVVMAGLYAVHMMESHGHIITGMNNQIVWGLPHVFAIFLIVAASGVLNVASIGSVFGKAIYKARAPLASLLSIAMLAGGLTVLMLDLGRPDRIIVAATNFNLTSVFAWNVVLYSGMFSLVIIYLWTMMERRMNPWNKTAGLAVFAWRFILTTGTGLIFAFLTARQAYGSAILPPMFIVLSFAWGLAVFHVVQTVIYAWNEKTLDADILRRKKNLLGVFIIGSLYMVAIYHMTNLYFAHKSAFENFILRDGGVFPDLFWWGYILIGNLLPLLLIYVPGLGKGKCVMAASMLVVLGALSLLYVFIIGGQAFPLDIFPGFEVKSTFGDGQIASYHPSIYEFLLGIGGLAIAFVITTVGVRVLDFMPHDKPYVAD</sequence>
<keyword evidence="6 7" id="KW-0472">Membrane</keyword>
<keyword evidence="5 7" id="KW-1133">Transmembrane helix</keyword>
<dbReference type="Pfam" id="PF03916">
    <property type="entry name" value="NrfD"/>
    <property type="match status" value="1"/>
</dbReference>
<dbReference type="GO" id="GO:0005886">
    <property type="term" value="C:plasma membrane"/>
    <property type="evidence" value="ECO:0007669"/>
    <property type="project" value="UniProtKB-SubCell"/>
</dbReference>
<feature type="transmembrane region" description="Helical" evidence="7">
    <location>
        <begin position="236"/>
        <end position="258"/>
    </location>
</feature>
<evidence type="ECO:0000256" key="3">
    <source>
        <dbReference type="ARBA" id="ARBA00022475"/>
    </source>
</evidence>
<feature type="transmembrane region" description="Helical" evidence="7">
    <location>
        <begin position="127"/>
        <end position="148"/>
    </location>
</feature>
<feature type="transmembrane region" description="Helical" evidence="7">
    <location>
        <begin position="12"/>
        <end position="32"/>
    </location>
</feature>
<evidence type="ECO:0000256" key="7">
    <source>
        <dbReference type="SAM" id="Phobius"/>
    </source>
</evidence>
<dbReference type="PANTHER" id="PTHR34856">
    <property type="entry name" value="PROTEIN NRFD"/>
    <property type="match status" value="1"/>
</dbReference>
<proteinExistence type="inferred from homology"/>
<organism evidence="8">
    <name type="scientific">mine drainage metagenome</name>
    <dbReference type="NCBI Taxonomy" id="410659"/>
    <lineage>
        <taxon>unclassified sequences</taxon>
        <taxon>metagenomes</taxon>
        <taxon>ecological metagenomes</taxon>
    </lineage>
</organism>
<dbReference type="AlphaFoldDB" id="A0A1J5T0V5"/>
<feature type="transmembrane region" description="Helical" evidence="7">
    <location>
        <begin position="278"/>
        <end position="297"/>
    </location>
</feature>
<protein>
    <submittedName>
        <fullName evidence="8">Polysulfide reductase, NrfD</fullName>
    </submittedName>
</protein>
<dbReference type="Gene3D" id="1.20.1630.10">
    <property type="entry name" value="Formate dehydrogenase/DMSO reductase domain"/>
    <property type="match status" value="1"/>
</dbReference>
<dbReference type="PANTHER" id="PTHR34856:SF2">
    <property type="entry name" value="PROTEIN NRFD"/>
    <property type="match status" value="1"/>
</dbReference>
<keyword evidence="3" id="KW-1003">Cell membrane</keyword>
<evidence type="ECO:0000256" key="1">
    <source>
        <dbReference type="ARBA" id="ARBA00004651"/>
    </source>
</evidence>
<dbReference type="InterPro" id="IPR005614">
    <property type="entry name" value="NrfD-like"/>
</dbReference>
<gene>
    <name evidence="8" type="ORF">GALL_42980</name>
</gene>
<dbReference type="InterPro" id="IPR052049">
    <property type="entry name" value="Electron_transfer_protein"/>
</dbReference>
<comment type="subcellular location">
    <subcellularLocation>
        <location evidence="1">Cell membrane</location>
        <topology evidence="1">Multi-pass membrane protein</topology>
    </subcellularLocation>
</comment>
<evidence type="ECO:0000256" key="4">
    <source>
        <dbReference type="ARBA" id="ARBA00022692"/>
    </source>
</evidence>
<feature type="transmembrane region" description="Helical" evidence="7">
    <location>
        <begin position="197"/>
        <end position="220"/>
    </location>
</feature>
<feature type="transmembrane region" description="Helical" evidence="7">
    <location>
        <begin position="89"/>
        <end position="107"/>
    </location>
</feature>
<evidence type="ECO:0000313" key="8">
    <source>
        <dbReference type="EMBL" id="OIR14497.1"/>
    </source>
</evidence>
<feature type="transmembrane region" description="Helical" evidence="7">
    <location>
        <begin position="160"/>
        <end position="185"/>
    </location>
</feature>
<reference evidence="8" key="1">
    <citation type="submission" date="2016-10" db="EMBL/GenBank/DDBJ databases">
        <title>Sequence of Gallionella enrichment culture.</title>
        <authorList>
            <person name="Poehlein A."/>
            <person name="Muehling M."/>
            <person name="Daniel R."/>
        </authorList>
    </citation>
    <scope>NUCLEOTIDE SEQUENCE</scope>
</reference>
<evidence type="ECO:0000256" key="2">
    <source>
        <dbReference type="ARBA" id="ARBA00008929"/>
    </source>
</evidence>
<evidence type="ECO:0000256" key="5">
    <source>
        <dbReference type="ARBA" id="ARBA00022989"/>
    </source>
</evidence>
<comment type="caution">
    <text evidence="8">The sequence shown here is derived from an EMBL/GenBank/DDBJ whole genome shotgun (WGS) entry which is preliminary data.</text>
</comment>